<dbReference type="Proteomes" id="UP000762676">
    <property type="component" value="Unassembled WGS sequence"/>
</dbReference>
<organism evidence="1 2">
    <name type="scientific">Elysia marginata</name>
    <dbReference type="NCBI Taxonomy" id="1093978"/>
    <lineage>
        <taxon>Eukaryota</taxon>
        <taxon>Metazoa</taxon>
        <taxon>Spiralia</taxon>
        <taxon>Lophotrochozoa</taxon>
        <taxon>Mollusca</taxon>
        <taxon>Gastropoda</taxon>
        <taxon>Heterobranchia</taxon>
        <taxon>Euthyneura</taxon>
        <taxon>Panpulmonata</taxon>
        <taxon>Sacoglossa</taxon>
        <taxon>Placobranchoidea</taxon>
        <taxon>Plakobranchidae</taxon>
        <taxon>Elysia</taxon>
    </lineage>
</organism>
<protein>
    <submittedName>
        <fullName evidence="1">Uncharacterized protein</fullName>
    </submittedName>
</protein>
<gene>
    <name evidence="1" type="ORF">ElyMa_001182300</name>
</gene>
<dbReference type="EMBL" id="BMAT01002323">
    <property type="protein sequence ID" value="GFS04699.1"/>
    <property type="molecule type" value="Genomic_DNA"/>
</dbReference>
<comment type="caution">
    <text evidence="1">The sequence shown here is derived from an EMBL/GenBank/DDBJ whole genome shotgun (WGS) entry which is preliminary data.</text>
</comment>
<reference evidence="1 2" key="1">
    <citation type="journal article" date="2021" name="Elife">
        <title>Chloroplast acquisition without the gene transfer in kleptoplastic sea slugs, Plakobranchus ocellatus.</title>
        <authorList>
            <person name="Maeda T."/>
            <person name="Takahashi S."/>
            <person name="Yoshida T."/>
            <person name="Shimamura S."/>
            <person name="Takaki Y."/>
            <person name="Nagai Y."/>
            <person name="Toyoda A."/>
            <person name="Suzuki Y."/>
            <person name="Arimoto A."/>
            <person name="Ishii H."/>
            <person name="Satoh N."/>
            <person name="Nishiyama T."/>
            <person name="Hasebe M."/>
            <person name="Maruyama T."/>
            <person name="Minagawa J."/>
            <person name="Obokata J."/>
            <person name="Shigenobu S."/>
        </authorList>
    </citation>
    <scope>NUCLEOTIDE SEQUENCE [LARGE SCALE GENOMIC DNA]</scope>
</reference>
<sequence>MPIGLWRHKRTNGKQVLEILEMKDAWRKEEIKGRECVVRLEREEMQGLVAVKQAATYGLFGVTSWFSGKHATFAPRGLGFEPWRGRSAVSPCHNYAADGGGGNNAADGGGGNNAADGGGNNAAAADGGGGNAAATGGNVAAAAGGGGNAAAAGNVAADSGGGSGNVAADLTFLVFTAAAAAASTYLSCVWCY</sequence>
<proteinExistence type="predicted"/>
<name>A0AAV4I349_9GAST</name>
<accession>A0AAV4I349</accession>
<keyword evidence="2" id="KW-1185">Reference proteome</keyword>
<evidence type="ECO:0000313" key="1">
    <source>
        <dbReference type="EMBL" id="GFS04699.1"/>
    </source>
</evidence>
<evidence type="ECO:0000313" key="2">
    <source>
        <dbReference type="Proteomes" id="UP000762676"/>
    </source>
</evidence>
<dbReference type="AlphaFoldDB" id="A0AAV4I349"/>